<name>A0A4Z0B8N8_9PSED</name>
<sequence length="85" mass="9624">MKQPMRLVRLNLHLRADHLDRLTRLATAISRRKGRDTRLAEALELGLVSGLTWTDTDMLDLLKSDLDVPCWLALGPVVRPGRDLP</sequence>
<proteinExistence type="predicted"/>
<evidence type="ECO:0000313" key="2">
    <source>
        <dbReference type="Proteomes" id="UP000297734"/>
    </source>
</evidence>
<organism evidence="1 2">
    <name type="scientific">Pseudomonas nabeulensis</name>
    <dbReference type="NCBI Taxonomy" id="2293833"/>
    <lineage>
        <taxon>Bacteria</taxon>
        <taxon>Pseudomonadati</taxon>
        <taxon>Pseudomonadota</taxon>
        <taxon>Gammaproteobacteria</taxon>
        <taxon>Pseudomonadales</taxon>
        <taxon>Pseudomonadaceae</taxon>
        <taxon>Pseudomonas</taxon>
    </lineage>
</organism>
<reference evidence="1 2" key="1">
    <citation type="journal article" date="2019" name="Syst. Appl. Microbiol.">
        <title>New species of pathogenic Pseudomonas isolated from citrus in Tunisia: Proposal of Pseudomonas kairouanensis sp. nov. and Pseudomonas nabeulensis sp. nov.</title>
        <authorList>
            <person name="Oueslati M."/>
            <person name="Mulet M."/>
            <person name="Gomila M."/>
            <person name="Berge O."/>
            <person name="Hajlaoui M.R."/>
            <person name="Lalucat J."/>
            <person name="Sadfi-Zouaoui N."/>
            <person name="Garcia-Valdes E."/>
        </authorList>
    </citation>
    <scope>NUCLEOTIDE SEQUENCE [LARGE SCALE GENOMIC DNA]</scope>
    <source>
        <strain evidence="1 2">E10B</strain>
    </source>
</reference>
<dbReference type="AlphaFoldDB" id="A0A4Z0B8N8"/>
<keyword evidence="2" id="KW-1185">Reference proteome</keyword>
<evidence type="ECO:0000313" key="1">
    <source>
        <dbReference type="EMBL" id="TFY94548.1"/>
    </source>
</evidence>
<protein>
    <submittedName>
        <fullName evidence="1">Uncharacterized protein</fullName>
    </submittedName>
</protein>
<comment type="caution">
    <text evidence="1">The sequence shown here is derived from an EMBL/GenBank/DDBJ whole genome shotgun (WGS) entry which is preliminary data.</text>
</comment>
<accession>A0A4Z0B8N8</accession>
<gene>
    <name evidence="1" type="ORF">DYL61_08740</name>
</gene>
<dbReference type="Proteomes" id="UP000297734">
    <property type="component" value="Unassembled WGS sequence"/>
</dbReference>
<dbReference type="EMBL" id="QUZT01000011">
    <property type="protein sequence ID" value="TFY94548.1"/>
    <property type="molecule type" value="Genomic_DNA"/>
</dbReference>
<dbReference type="OrthoDB" id="7030292at2"/>